<evidence type="ECO:0000313" key="9">
    <source>
        <dbReference type="Proteomes" id="UP000605568"/>
    </source>
</evidence>
<comment type="subcellular location">
    <subcellularLocation>
        <location evidence="1">Cell membrane</location>
        <topology evidence="1">Multi-pass membrane protein</topology>
    </subcellularLocation>
</comment>
<feature type="transmembrane region" description="Helical" evidence="6">
    <location>
        <begin position="221"/>
        <end position="244"/>
    </location>
</feature>
<dbReference type="InterPro" id="IPR011701">
    <property type="entry name" value="MFS"/>
</dbReference>
<dbReference type="RefSeq" id="WP_191303463.1">
    <property type="nucleotide sequence ID" value="NZ_BNAR01000013.1"/>
</dbReference>
<dbReference type="EMBL" id="BNAR01000013">
    <property type="protein sequence ID" value="GHH53961.1"/>
    <property type="molecule type" value="Genomic_DNA"/>
</dbReference>
<feature type="transmembrane region" description="Helical" evidence="6">
    <location>
        <begin position="369"/>
        <end position="392"/>
    </location>
</feature>
<comment type="caution">
    <text evidence="8">The sequence shown here is derived from an EMBL/GenBank/DDBJ whole genome shotgun (WGS) entry which is preliminary data.</text>
</comment>
<feature type="transmembrane region" description="Helical" evidence="6">
    <location>
        <begin position="77"/>
        <end position="98"/>
    </location>
</feature>
<reference evidence="9" key="1">
    <citation type="journal article" date="2019" name="Int. J. Syst. Evol. Microbiol.">
        <title>The Global Catalogue of Microorganisms (GCM) 10K type strain sequencing project: providing services to taxonomists for standard genome sequencing and annotation.</title>
        <authorList>
            <consortium name="The Broad Institute Genomics Platform"/>
            <consortium name="The Broad Institute Genome Sequencing Center for Infectious Disease"/>
            <person name="Wu L."/>
            <person name="Ma J."/>
        </authorList>
    </citation>
    <scope>NUCLEOTIDE SEQUENCE [LARGE SCALE GENOMIC DNA]</scope>
    <source>
        <strain evidence="9">CGMCC 4.7367</strain>
    </source>
</reference>
<dbReference type="PROSITE" id="PS50850">
    <property type="entry name" value="MFS"/>
    <property type="match status" value="1"/>
</dbReference>
<gene>
    <name evidence="8" type="ORF">GCM10017774_68150</name>
</gene>
<feature type="domain" description="Major facilitator superfamily (MFS) profile" evidence="7">
    <location>
        <begin position="1"/>
        <end position="398"/>
    </location>
</feature>
<proteinExistence type="predicted"/>
<evidence type="ECO:0000313" key="8">
    <source>
        <dbReference type="EMBL" id="GHH53961.1"/>
    </source>
</evidence>
<dbReference type="Gene3D" id="1.20.1250.20">
    <property type="entry name" value="MFS general substrate transporter like domains"/>
    <property type="match status" value="1"/>
</dbReference>
<dbReference type="Pfam" id="PF07690">
    <property type="entry name" value="MFS_1"/>
    <property type="match status" value="1"/>
</dbReference>
<evidence type="ECO:0000256" key="6">
    <source>
        <dbReference type="SAM" id="Phobius"/>
    </source>
</evidence>
<keyword evidence="4 6" id="KW-1133">Transmembrane helix</keyword>
<accession>A0ABQ3MNI8</accession>
<evidence type="ECO:0000259" key="7">
    <source>
        <dbReference type="PROSITE" id="PS50850"/>
    </source>
</evidence>
<feature type="transmembrane region" description="Helical" evidence="6">
    <location>
        <begin position="171"/>
        <end position="192"/>
    </location>
</feature>
<dbReference type="Proteomes" id="UP000605568">
    <property type="component" value="Unassembled WGS sequence"/>
</dbReference>
<dbReference type="InterPro" id="IPR036259">
    <property type="entry name" value="MFS_trans_sf"/>
</dbReference>
<protein>
    <submittedName>
        <fullName evidence="8">MFS transporter</fullName>
    </submittedName>
</protein>
<name>A0ABQ3MNI8_9PSEU</name>
<dbReference type="SUPFAM" id="SSF103473">
    <property type="entry name" value="MFS general substrate transporter"/>
    <property type="match status" value="1"/>
</dbReference>
<keyword evidence="9" id="KW-1185">Reference proteome</keyword>
<feature type="transmembrane region" description="Helical" evidence="6">
    <location>
        <begin position="283"/>
        <end position="304"/>
    </location>
</feature>
<evidence type="ECO:0000256" key="2">
    <source>
        <dbReference type="ARBA" id="ARBA00022475"/>
    </source>
</evidence>
<sequence length="407" mass="42106">MGEMFAPLAHPAFRWLFLARVTTVTGNAMAPIALAFAVLDLTSSITSLGLVVAARSVTNVAFLLWGGVVADRLPRQLVLVGSCAVSAAGQAVIAALVLTGTVSIPWFVVLSAVNGMSSAFSLPASSALVSQTVPVDVRLRANALLRLGVGSANIGGAALGGLLIAFTGPGWGLVVDALSFALAAVFFAFVRVPAARATAESKPSVFAEMKEGWTEFVARQWVWLVVAAFTFVNAAFVGGVMILGPVLADTTFGREVWGLVLASEAAGMVAGAFVAMRIRARRLLLFGAACTAAFACLPLTMVLYPQPWALVLAAFVCGLGVEQSGVAWETTLQHHVPQDRLARVYSYDMVGSFAVIPLAQLAIGPVSHAFGTSATLLGCAAICLLATAVMLASRSVRSVANVATVQA</sequence>
<evidence type="ECO:0000256" key="1">
    <source>
        <dbReference type="ARBA" id="ARBA00004651"/>
    </source>
</evidence>
<evidence type="ECO:0000256" key="3">
    <source>
        <dbReference type="ARBA" id="ARBA00022692"/>
    </source>
</evidence>
<feature type="transmembrane region" description="Helical" evidence="6">
    <location>
        <begin position="104"/>
        <end position="122"/>
    </location>
</feature>
<keyword evidence="2" id="KW-1003">Cell membrane</keyword>
<keyword evidence="3 6" id="KW-0812">Transmembrane</keyword>
<feature type="transmembrane region" description="Helical" evidence="6">
    <location>
        <begin position="12"/>
        <end position="39"/>
    </location>
</feature>
<dbReference type="InterPro" id="IPR020846">
    <property type="entry name" value="MFS_dom"/>
</dbReference>
<evidence type="ECO:0000256" key="5">
    <source>
        <dbReference type="ARBA" id="ARBA00023136"/>
    </source>
</evidence>
<keyword evidence="5 6" id="KW-0472">Membrane</keyword>
<feature type="transmembrane region" description="Helical" evidence="6">
    <location>
        <begin position="310"/>
        <end position="332"/>
    </location>
</feature>
<evidence type="ECO:0000256" key="4">
    <source>
        <dbReference type="ARBA" id="ARBA00022989"/>
    </source>
</evidence>
<dbReference type="PANTHER" id="PTHR23513:SF11">
    <property type="entry name" value="STAPHYLOFERRIN A TRANSPORTER"/>
    <property type="match status" value="1"/>
</dbReference>
<feature type="transmembrane region" description="Helical" evidence="6">
    <location>
        <begin position="143"/>
        <end position="165"/>
    </location>
</feature>
<organism evidence="8 9">
    <name type="scientific">Lentzea cavernae</name>
    <dbReference type="NCBI Taxonomy" id="2020703"/>
    <lineage>
        <taxon>Bacteria</taxon>
        <taxon>Bacillati</taxon>
        <taxon>Actinomycetota</taxon>
        <taxon>Actinomycetes</taxon>
        <taxon>Pseudonocardiales</taxon>
        <taxon>Pseudonocardiaceae</taxon>
        <taxon>Lentzea</taxon>
    </lineage>
</organism>
<feature type="transmembrane region" description="Helical" evidence="6">
    <location>
        <begin position="344"/>
        <end position="363"/>
    </location>
</feature>
<dbReference type="CDD" id="cd06173">
    <property type="entry name" value="MFS_MefA_like"/>
    <property type="match status" value="1"/>
</dbReference>
<dbReference type="PANTHER" id="PTHR23513">
    <property type="entry name" value="INTEGRAL MEMBRANE EFFLUX PROTEIN-RELATED"/>
    <property type="match status" value="1"/>
</dbReference>
<feature type="transmembrane region" description="Helical" evidence="6">
    <location>
        <begin position="45"/>
        <end position="65"/>
    </location>
</feature>
<feature type="transmembrane region" description="Helical" evidence="6">
    <location>
        <begin position="256"/>
        <end position="276"/>
    </location>
</feature>